<accession>A0ACB9TZ22</accession>
<organism evidence="1 2">
    <name type="scientific">Holotrichia oblita</name>
    <name type="common">Chafer beetle</name>
    <dbReference type="NCBI Taxonomy" id="644536"/>
    <lineage>
        <taxon>Eukaryota</taxon>
        <taxon>Metazoa</taxon>
        <taxon>Ecdysozoa</taxon>
        <taxon>Arthropoda</taxon>
        <taxon>Hexapoda</taxon>
        <taxon>Insecta</taxon>
        <taxon>Pterygota</taxon>
        <taxon>Neoptera</taxon>
        <taxon>Endopterygota</taxon>
        <taxon>Coleoptera</taxon>
        <taxon>Polyphaga</taxon>
        <taxon>Scarabaeiformia</taxon>
        <taxon>Scarabaeidae</taxon>
        <taxon>Melolonthinae</taxon>
        <taxon>Holotrichia</taxon>
    </lineage>
</organism>
<comment type="caution">
    <text evidence="1">The sequence shown here is derived from an EMBL/GenBank/DDBJ whole genome shotgun (WGS) entry which is preliminary data.</text>
</comment>
<sequence length="107" mass="11843">MRTYPERPITIAEIAQAYLSAFTAKNILSGFFTPGLWPLDQLALGEDAFQPSKVTDQPLPATSEVTDQQYSSTMPQIPVNLEEPQPGLSSGQQLTKAQLDHQRQRLS</sequence>
<evidence type="ECO:0000313" key="1">
    <source>
        <dbReference type="EMBL" id="KAI4471988.1"/>
    </source>
</evidence>
<dbReference type="Proteomes" id="UP001056778">
    <property type="component" value="Chromosome 1"/>
</dbReference>
<reference evidence="1" key="1">
    <citation type="submission" date="2022-04" db="EMBL/GenBank/DDBJ databases">
        <title>Chromosome-scale genome assembly of Holotrichia oblita Faldermann.</title>
        <authorList>
            <person name="Rongchong L."/>
        </authorList>
    </citation>
    <scope>NUCLEOTIDE SEQUENCE</scope>
    <source>
        <strain evidence="1">81SQS9</strain>
    </source>
</reference>
<proteinExistence type="predicted"/>
<dbReference type="EMBL" id="CM043015">
    <property type="protein sequence ID" value="KAI4471988.1"/>
    <property type="molecule type" value="Genomic_DNA"/>
</dbReference>
<gene>
    <name evidence="1" type="ORF">MML48_1g02889</name>
</gene>
<name>A0ACB9TZ22_HOLOL</name>
<protein>
    <submittedName>
        <fullName evidence="1">Uncharacterized protein</fullName>
    </submittedName>
</protein>
<evidence type="ECO:0000313" key="2">
    <source>
        <dbReference type="Proteomes" id="UP001056778"/>
    </source>
</evidence>
<keyword evidence="2" id="KW-1185">Reference proteome</keyword>